<comment type="caution">
    <text evidence="1">The sequence shown here is derived from an EMBL/GenBank/DDBJ whole genome shotgun (WGS) entry which is preliminary data.</text>
</comment>
<dbReference type="AlphaFoldDB" id="A0A0P9D9R5"/>
<organism evidence="1 2">
    <name type="scientific">Kouleothrix aurantiaca</name>
    <dbReference type="NCBI Taxonomy" id="186479"/>
    <lineage>
        <taxon>Bacteria</taxon>
        <taxon>Bacillati</taxon>
        <taxon>Chloroflexota</taxon>
        <taxon>Chloroflexia</taxon>
        <taxon>Chloroflexales</taxon>
        <taxon>Roseiflexineae</taxon>
        <taxon>Roseiflexaceae</taxon>
        <taxon>Kouleothrix</taxon>
    </lineage>
</organism>
<keyword evidence="2" id="KW-1185">Reference proteome</keyword>
<reference evidence="1 2" key="1">
    <citation type="submission" date="2015-09" db="EMBL/GenBank/DDBJ databases">
        <title>Draft genome sequence of Kouleothrix aurantiaca JCM 19913.</title>
        <authorList>
            <person name="Hemp J."/>
        </authorList>
    </citation>
    <scope>NUCLEOTIDE SEQUENCE [LARGE SCALE GENOMIC DNA]</scope>
    <source>
        <strain evidence="1 2">COM-B</strain>
    </source>
</reference>
<evidence type="ECO:0000313" key="1">
    <source>
        <dbReference type="EMBL" id="KPV49267.1"/>
    </source>
</evidence>
<protein>
    <submittedName>
        <fullName evidence="1">Uncharacterized protein</fullName>
    </submittedName>
</protein>
<name>A0A0P9D9R5_9CHLR</name>
<dbReference type="EMBL" id="LJCR01002083">
    <property type="protein sequence ID" value="KPV49267.1"/>
    <property type="molecule type" value="Genomic_DNA"/>
</dbReference>
<sequence>MASIRETPITEFVFWPAERTDAYVLPTLTLATTLYGTPTTIRCKVNGNPPTRPQLAFATDEVQLTQRKENLYCMPDEETWEAFLDELATLQDALTALKAEVSTLQLYSKRRDELERQNIKTNPVCRSAIQIWPIDKRFYSAFEPWAITRIRRGRVEGHSFHNLRLADSSSSMANSIYEWHCCWTEADWQRVNAAHTAAAEAYTVVAARVQALGKYNTAAKDGRYRASQRKGESVTVGLFAPETKKKTRKQKVAA</sequence>
<proteinExistence type="predicted"/>
<evidence type="ECO:0000313" key="2">
    <source>
        <dbReference type="Proteomes" id="UP000050509"/>
    </source>
</evidence>
<gene>
    <name evidence="1" type="ORF">SE17_33605</name>
</gene>
<dbReference type="Proteomes" id="UP000050509">
    <property type="component" value="Unassembled WGS sequence"/>
</dbReference>
<accession>A0A0P9D9R5</accession>